<protein>
    <submittedName>
        <fullName evidence="1">Uncharacterized protein</fullName>
    </submittedName>
</protein>
<keyword evidence="2" id="KW-1185">Reference proteome</keyword>
<dbReference type="Proteomes" id="UP000499080">
    <property type="component" value="Unassembled WGS sequence"/>
</dbReference>
<comment type="caution">
    <text evidence="1">The sequence shown here is derived from an EMBL/GenBank/DDBJ whole genome shotgun (WGS) entry which is preliminary data.</text>
</comment>
<evidence type="ECO:0000313" key="2">
    <source>
        <dbReference type="Proteomes" id="UP000499080"/>
    </source>
</evidence>
<sequence length="190" mass="21416">MLASTFVKQVVCANFCSTKCFTLPKIASLALIAAYNRCCKDCFSKRHESKTLESYCSILNSILVIDESINRRRNLSCFTALEISALMASLNGVDDINFELTDDEEIMLNDIFLGACSKDLIKDYVESTSRPSESKLSLEETDSEDTMEYSFTNDNPHSKNLCEFCGFDCTKFVLDFCITSVSKMEIKKEI</sequence>
<reference evidence="1 2" key="1">
    <citation type="journal article" date="2019" name="Sci. Rep.">
        <title>Orb-weaving spider Araneus ventricosus genome elucidates the spidroin gene catalogue.</title>
        <authorList>
            <person name="Kono N."/>
            <person name="Nakamura H."/>
            <person name="Ohtoshi R."/>
            <person name="Moran D.A.P."/>
            <person name="Shinohara A."/>
            <person name="Yoshida Y."/>
            <person name="Fujiwara M."/>
            <person name="Mori M."/>
            <person name="Tomita M."/>
            <person name="Arakawa K."/>
        </authorList>
    </citation>
    <scope>NUCLEOTIDE SEQUENCE [LARGE SCALE GENOMIC DNA]</scope>
</reference>
<gene>
    <name evidence="1" type="ORF">AVEN_55_1</name>
</gene>
<organism evidence="1 2">
    <name type="scientific">Araneus ventricosus</name>
    <name type="common">Orbweaver spider</name>
    <name type="synonym">Epeira ventricosa</name>
    <dbReference type="NCBI Taxonomy" id="182803"/>
    <lineage>
        <taxon>Eukaryota</taxon>
        <taxon>Metazoa</taxon>
        <taxon>Ecdysozoa</taxon>
        <taxon>Arthropoda</taxon>
        <taxon>Chelicerata</taxon>
        <taxon>Arachnida</taxon>
        <taxon>Araneae</taxon>
        <taxon>Araneomorphae</taxon>
        <taxon>Entelegynae</taxon>
        <taxon>Araneoidea</taxon>
        <taxon>Araneidae</taxon>
        <taxon>Araneus</taxon>
    </lineage>
</organism>
<proteinExistence type="predicted"/>
<dbReference type="EMBL" id="BGPR01001845">
    <property type="protein sequence ID" value="GBM62992.1"/>
    <property type="molecule type" value="Genomic_DNA"/>
</dbReference>
<evidence type="ECO:0000313" key="1">
    <source>
        <dbReference type="EMBL" id="GBM62992.1"/>
    </source>
</evidence>
<name>A0A4Y2HCI3_ARAVE</name>
<accession>A0A4Y2HCI3</accession>
<dbReference type="AlphaFoldDB" id="A0A4Y2HCI3"/>